<comment type="caution">
    <text evidence="2">The sequence shown here is derived from an EMBL/GenBank/DDBJ whole genome shotgun (WGS) entry which is preliminary data.</text>
</comment>
<dbReference type="SUPFAM" id="SSF55608">
    <property type="entry name" value="Homing endonucleases"/>
    <property type="match status" value="1"/>
</dbReference>
<accession>A0A398B9Z7</accession>
<dbReference type="EMBL" id="QWVS01000014">
    <property type="protein sequence ID" value="RID86672.1"/>
    <property type="molecule type" value="Genomic_DNA"/>
</dbReference>
<dbReference type="RefSeq" id="WP_119116706.1">
    <property type="nucleotide sequence ID" value="NZ_QWVS01000014.1"/>
</dbReference>
<evidence type="ECO:0000313" key="3">
    <source>
        <dbReference type="Proteomes" id="UP000266016"/>
    </source>
</evidence>
<dbReference type="InterPro" id="IPR004860">
    <property type="entry name" value="LAGLIDADG_dom"/>
</dbReference>
<dbReference type="Proteomes" id="UP000266016">
    <property type="component" value="Unassembled WGS sequence"/>
</dbReference>
<evidence type="ECO:0000259" key="1">
    <source>
        <dbReference type="Pfam" id="PF14528"/>
    </source>
</evidence>
<feature type="domain" description="Homing endonuclease LAGLIDADG" evidence="1">
    <location>
        <begin position="67"/>
        <end position="129"/>
    </location>
</feature>
<evidence type="ECO:0000313" key="2">
    <source>
        <dbReference type="EMBL" id="RID86672.1"/>
    </source>
</evidence>
<sequence length="165" mass="18972">MPRNPGVTDEMIIEMYKAGMPYKEMEPIVGLSNRAIRDVMYKHGVDIRKPPRKHKVNEDFFKIWTHEMAWVLGLFVTDGHVNKKLQNISFAQKDERILRLIAKYMEADYVLASTGPTRSTPILLINSKEIKKDLEKLGIFPNKSLTVPFPDVPEEFLPSFVRGGN</sequence>
<organism evidence="2 3">
    <name type="scientific">Peribacillus asahii</name>
    <dbReference type="NCBI Taxonomy" id="228899"/>
    <lineage>
        <taxon>Bacteria</taxon>
        <taxon>Bacillati</taxon>
        <taxon>Bacillota</taxon>
        <taxon>Bacilli</taxon>
        <taxon>Bacillales</taxon>
        <taxon>Bacillaceae</taxon>
        <taxon>Peribacillus</taxon>
    </lineage>
</organism>
<dbReference type="Gene3D" id="3.10.28.10">
    <property type="entry name" value="Homing endonucleases"/>
    <property type="match status" value="1"/>
</dbReference>
<gene>
    <name evidence="2" type="ORF">D1953_08250</name>
</gene>
<reference evidence="2 3" key="1">
    <citation type="submission" date="2018-08" db="EMBL/GenBank/DDBJ databases">
        <title>Bacillus jemisoniae sp. nov., Bacillus chryseoplanitiae sp. nov., Bacillus resnikiae sp. nov., and Bacillus frankliniae sp. nov., isolated from Viking spacecraft and associated surfaces.</title>
        <authorList>
            <person name="Seuylemezian A."/>
            <person name="Vaishampayan P."/>
        </authorList>
    </citation>
    <scope>NUCLEOTIDE SEQUENCE [LARGE SCALE GENOMIC DNA]</scope>
    <source>
        <strain evidence="2 3">MA001</strain>
    </source>
</reference>
<protein>
    <recommendedName>
        <fullName evidence="1">Homing endonuclease LAGLIDADG domain-containing protein</fullName>
    </recommendedName>
</protein>
<keyword evidence="3" id="KW-1185">Reference proteome</keyword>
<proteinExistence type="predicted"/>
<dbReference type="GO" id="GO:0004519">
    <property type="term" value="F:endonuclease activity"/>
    <property type="evidence" value="ECO:0007669"/>
    <property type="project" value="InterPro"/>
</dbReference>
<dbReference type="Gene3D" id="1.10.10.60">
    <property type="entry name" value="Homeodomain-like"/>
    <property type="match status" value="1"/>
</dbReference>
<dbReference type="InterPro" id="IPR027434">
    <property type="entry name" value="Homing_endonucl"/>
</dbReference>
<name>A0A398B9Z7_9BACI</name>
<dbReference type="Pfam" id="PF14528">
    <property type="entry name" value="LAGLIDADG_3"/>
    <property type="match status" value="1"/>
</dbReference>
<dbReference type="AlphaFoldDB" id="A0A398B9Z7"/>